<evidence type="ECO:0000313" key="1">
    <source>
        <dbReference type="EMBL" id="PZF88875.1"/>
    </source>
</evidence>
<name>A0A2W2BP08_9ACTN</name>
<dbReference type="SUPFAM" id="SSF50405">
    <property type="entry name" value="Actin-crosslinking proteins"/>
    <property type="match status" value="1"/>
</dbReference>
<dbReference type="AlphaFoldDB" id="A0A2W2BP08"/>
<proteinExistence type="predicted"/>
<sequence>MLLFAPAPASARTAKNIDSVGTDEVSVANVSPIISYGANKFVSARHSQTDSPLQARADTEGAWEEFQFYDAGSGYYAIRSPSNGKWISARINQTDAPLQASSNGVNGDWEKFIIRRHPAGYHYIQSVANSRYVTARVSQTDAPLQARATTVSDWEKFSIPSLPPL</sequence>
<dbReference type="InterPro" id="IPR008999">
    <property type="entry name" value="Actin-crosslinking"/>
</dbReference>
<organism evidence="1 2">
    <name type="scientific">Micromonospora endophytica</name>
    <dbReference type="NCBI Taxonomy" id="515350"/>
    <lineage>
        <taxon>Bacteria</taxon>
        <taxon>Bacillati</taxon>
        <taxon>Actinomycetota</taxon>
        <taxon>Actinomycetes</taxon>
        <taxon>Micromonosporales</taxon>
        <taxon>Micromonosporaceae</taxon>
        <taxon>Micromonospora</taxon>
    </lineage>
</organism>
<comment type="caution">
    <text evidence="1">The sequence shown here is derived from an EMBL/GenBank/DDBJ whole genome shotgun (WGS) entry which is preliminary data.</text>
</comment>
<evidence type="ECO:0000313" key="2">
    <source>
        <dbReference type="Proteomes" id="UP000248627"/>
    </source>
</evidence>
<protein>
    <recommendedName>
        <fullName evidence="3">Ricin B lectin domain-containing protein</fullName>
    </recommendedName>
</protein>
<dbReference type="Proteomes" id="UP000248627">
    <property type="component" value="Unassembled WGS sequence"/>
</dbReference>
<dbReference type="EMBL" id="POTX01000227">
    <property type="protein sequence ID" value="PZF88875.1"/>
    <property type="molecule type" value="Genomic_DNA"/>
</dbReference>
<dbReference type="Gene3D" id="2.80.10.50">
    <property type="match status" value="1"/>
</dbReference>
<reference evidence="1 2" key="1">
    <citation type="submission" date="2018-01" db="EMBL/GenBank/DDBJ databases">
        <title>Draft genome sequence of Jishengella endophytica.</title>
        <authorList>
            <person name="Sahin N."/>
            <person name="Ay H."/>
            <person name="Saygin H."/>
        </authorList>
    </citation>
    <scope>NUCLEOTIDE SEQUENCE [LARGE SCALE GENOMIC DNA]</scope>
    <source>
        <strain evidence="1 2">DSM 45430</strain>
    </source>
</reference>
<evidence type="ECO:0008006" key="3">
    <source>
        <dbReference type="Google" id="ProtNLM"/>
    </source>
</evidence>
<gene>
    <name evidence="1" type="ORF">C1I93_24580</name>
</gene>
<dbReference type="CDD" id="cd00257">
    <property type="entry name" value="beta-trefoil_FSCN-like"/>
    <property type="match status" value="1"/>
</dbReference>
<keyword evidence="2" id="KW-1185">Reference proteome</keyword>
<accession>A0A2W2BP08</accession>